<accession>A0ABV0G8F9</accession>
<feature type="domain" description="Glycine zipper 2TM" evidence="4">
    <location>
        <begin position="112"/>
        <end position="153"/>
    </location>
</feature>
<evidence type="ECO:0000256" key="3">
    <source>
        <dbReference type="SAM" id="MobiDB-lite"/>
    </source>
</evidence>
<reference evidence="5 6" key="1">
    <citation type="submission" date="2024-05" db="EMBL/GenBank/DDBJ databases">
        <title>Roseateles sp. 2.12 16S ribosomal RNA gene Genome sequencing and assembly.</title>
        <authorList>
            <person name="Woo H."/>
        </authorList>
    </citation>
    <scope>NUCLEOTIDE SEQUENCE [LARGE SCALE GENOMIC DNA]</scope>
    <source>
        <strain evidence="5 6">2.12</strain>
    </source>
</reference>
<keyword evidence="6" id="KW-1185">Reference proteome</keyword>
<evidence type="ECO:0000256" key="1">
    <source>
        <dbReference type="ARBA" id="ARBA00004370"/>
    </source>
</evidence>
<dbReference type="Pfam" id="PF05433">
    <property type="entry name" value="Rick_17kDa_Anti"/>
    <property type="match status" value="1"/>
</dbReference>
<dbReference type="EMBL" id="JBDPZC010000001">
    <property type="protein sequence ID" value="MEO3711284.1"/>
    <property type="molecule type" value="Genomic_DNA"/>
</dbReference>
<evidence type="ECO:0000256" key="2">
    <source>
        <dbReference type="ARBA" id="ARBA00023136"/>
    </source>
</evidence>
<evidence type="ECO:0000313" key="5">
    <source>
        <dbReference type="EMBL" id="MEO3711284.1"/>
    </source>
</evidence>
<feature type="compositionally biased region" description="Low complexity" evidence="3">
    <location>
        <begin position="73"/>
        <end position="86"/>
    </location>
</feature>
<dbReference type="InterPro" id="IPR008816">
    <property type="entry name" value="Gly_zipper_2TM_dom"/>
</dbReference>
<comment type="caution">
    <text evidence="5">The sequence shown here is derived from an EMBL/GenBank/DDBJ whole genome shotgun (WGS) entry which is preliminary data.</text>
</comment>
<keyword evidence="2" id="KW-0472">Membrane</keyword>
<name>A0ABV0G8F9_9BURK</name>
<dbReference type="InterPro" id="IPR051407">
    <property type="entry name" value="Bact_OM_lipoprot/Surf_antigen"/>
</dbReference>
<protein>
    <submittedName>
        <fullName evidence="5">Glycine zipper 2TM domain-containing protein</fullName>
    </submittedName>
</protein>
<sequence>MKIPFSSSQIIAGVLGAGVLLAGAFAVGRASSPAAAPTPVAAPAVDADAGASPQVPLKQAAADTRNGGPAAKGSEPGRPAGPSASASPALCAECARVVEVHEETRQGKASGIGAVGGAVLGGLLGNQVGGGTGKKIATIGGAVAGGYAGNEIEKRQKSHRVWVVRLSHADGSTQRLEQGQDPGLRAGDVVVVRDGRIERRER</sequence>
<comment type="subcellular location">
    <subcellularLocation>
        <location evidence="1">Membrane</location>
    </subcellularLocation>
</comment>
<dbReference type="Proteomes" id="UP001462640">
    <property type="component" value="Unassembled WGS sequence"/>
</dbReference>
<dbReference type="RefSeq" id="WP_347604768.1">
    <property type="nucleotide sequence ID" value="NZ_JBDPZC010000001.1"/>
</dbReference>
<dbReference type="PANTHER" id="PTHR35603">
    <property type="match status" value="1"/>
</dbReference>
<organism evidence="5 6">
    <name type="scientific">Roseateles flavus</name>
    <dbReference type="NCBI Taxonomy" id="3149041"/>
    <lineage>
        <taxon>Bacteria</taxon>
        <taxon>Pseudomonadati</taxon>
        <taxon>Pseudomonadota</taxon>
        <taxon>Betaproteobacteria</taxon>
        <taxon>Burkholderiales</taxon>
        <taxon>Sphaerotilaceae</taxon>
        <taxon>Roseateles</taxon>
    </lineage>
</organism>
<gene>
    <name evidence="5" type="ORF">ABDJ40_00720</name>
</gene>
<dbReference type="PANTHER" id="PTHR35603:SF2">
    <property type="entry name" value="OUTER MEMBRANE LIPOPROTEIN"/>
    <property type="match status" value="1"/>
</dbReference>
<evidence type="ECO:0000313" key="6">
    <source>
        <dbReference type="Proteomes" id="UP001462640"/>
    </source>
</evidence>
<evidence type="ECO:0000259" key="4">
    <source>
        <dbReference type="Pfam" id="PF05433"/>
    </source>
</evidence>
<proteinExistence type="predicted"/>
<feature type="region of interest" description="Disordered" evidence="3">
    <location>
        <begin position="46"/>
        <end position="86"/>
    </location>
</feature>